<dbReference type="STRING" id="1612149.SAMN05216324_11056"/>
<evidence type="ECO:0000313" key="3">
    <source>
        <dbReference type="Proteomes" id="UP000182034"/>
    </source>
</evidence>
<accession>A0A1K2ITI4</accession>
<proteinExistence type="predicted"/>
<dbReference type="AlphaFoldDB" id="A0A1K2ITI4"/>
<organism evidence="2 3">
    <name type="scientific">Chryseobacterium limigenitum</name>
    <dbReference type="NCBI Taxonomy" id="1612149"/>
    <lineage>
        <taxon>Bacteria</taxon>
        <taxon>Pseudomonadati</taxon>
        <taxon>Bacteroidota</taxon>
        <taxon>Flavobacteriia</taxon>
        <taxon>Flavobacteriales</taxon>
        <taxon>Weeksellaceae</taxon>
        <taxon>Chryseobacterium group</taxon>
        <taxon>Chryseobacterium</taxon>
    </lineage>
</organism>
<evidence type="ECO:0000313" key="2">
    <source>
        <dbReference type="EMBL" id="SFZ95488.1"/>
    </source>
</evidence>
<dbReference type="Proteomes" id="UP000182034">
    <property type="component" value="Unassembled WGS sequence"/>
</dbReference>
<feature type="signal peptide" evidence="1">
    <location>
        <begin position="1"/>
        <end position="20"/>
    </location>
</feature>
<keyword evidence="1" id="KW-0732">Signal</keyword>
<sequence length="1111" mass="122655">MKKTIISLATLLVSMGNLYAQQQPSNGNTNIANIIPPSPTAYALGNYGNVPVGLFTGSSNISVPLLTYKTENIKLPIGMFYTSNGIKIDEVSGNTGLGWNLNFGGVISRTVRDKPDDTSQKLQIPANAFSTNNTPAFKDFIYNVGNLSAGIDSEADIYSFNFNGISGKFFYDRNNQIHLVEQQALKIEKSTDGFIITTPDGEKYHFTETEITDSKTLGIGHQLPNIGITAWYLTKIVHPKGDEVYFTYENMYLDYTASQSQSYTISMAYSTCVGSTVLGSGAMGVVAENLMNIHGKKIKTISSNNPVNGSINFTYLANNPSSTIDYGAENTIQGIVMTDKNGNSIESATFNYSATASKRNFLTGITFKDPQKSYAFEYETPSEFPERLSYKRDYWGYYNGKTNSTLVPLVKDYSLNTYNYAGANQNPDPNFSKIGLLKKITYPTKGYTELEYEGNTYWGTKTINPEYTTMNMTAANNSVAGIVTQQYTITSPVNQSIEISGTSLFNGNCTEQQQTHNPVGRIDLVGGGTFTSISNGIPYSYGSSYQFIPNQNSVISFSIAAGTTATLKLSASRCTFVDLYAKYYPTAPQVFDTNLDTGGVRIKSTKDYDNVSAVPNYKRYYYGAMDDINHSSGDKGVEPYFINTFHSSEVCEGSGMICVLLSRNFITLASNSLLPLFDTDKSTSTFYRYVTTSYGGDNFEGGGETKEFIINRDSGGAHLWGSNTILTTPYTNYGWNNGLELSSQILRKNSNGSLGIIQSKENNYVKNDANIFEFKNFTHRKNDLFYCPSTTPYNCTQYDIGNPDHACYGKTVGFVINTPFIDNVDVDEYKTISYWQYLQSQITTDYLNGTPVVSETEYFYNNPAHYQLTKKKSTTTEITPVVNETTYAYAHEKGNQLMIDKNMVGIPLETTETQTVGSITKTVGRDETMYPTSLPTAQAGGLVLPLSEKSYDNLNNTSSTDVAYDRYDERGNIVQYTTKDGIPVTIIWGYDKTEPIAKVEGMTYDQITALSTTSSIITASNNDASDPSTESLLLSALNSFRNEPALVGKEITTYTYDPLIGVTSITSSLGVRETFAYDSLGRLKEGNTRGKNTTGTYLPKTAKKTHYKYKQ</sequence>
<evidence type="ECO:0000256" key="1">
    <source>
        <dbReference type="SAM" id="SignalP"/>
    </source>
</evidence>
<keyword evidence="3" id="KW-1185">Reference proteome</keyword>
<dbReference type="EMBL" id="FPKW01000010">
    <property type="protein sequence ID" value="SFZ95488.1"/>
    <property type="molecule type" value="Genomic_DNA"/>
</dbReference>
<protein>
    <submittedName>
        <fullName evidence="2">YD repeat-containing protein</fullName>
    </submittedName>
</protein>
<dbReference type="OrthoDB" id="9814627at2"/>
<gene>
    <name evidence="2" type="ORF">SAMN05216324_11056</name>
</gene>
<name>A0A1K2ITI4_9FLAO</name>
<reference evidence="3" key="1">
    <citation type="submission" date="2016-10" db="EMBL/GenBank/DDBJ databases">
        <authorList>
            <person name="Varghese N."/>
            <person name="Submissions S."/>
        </authorList>
    </citation>
    <scope>NUCLEOTIDE SEQUENCE [LARGE SCALE GENOMIC DNA]</scope>
    <source>
        <strain evidence="3">SUR2</strain>
    </source>
</reference>
<dbReference type="RefSeq" id="WP_139255479.1">
    <property type="nucleotide sequence ID" value="NZ_FPKW01000010.1"/>
</dbReference>
<feature type="chain" id="PRO_5009678682" evidence="1">
    <location>
        <begin position="21"/>
        <end position="1111"/>
    </location>
</feature>